<evidence type="ECO:0000313" key="3">
    <source>
        <dbReference type="EMBL" id="MBT0608111.1"/>
    </source>
</evidence>
<dbReference type="InterPro" id="IPR052698">
    <property type="entry name" value="MoCofactor_Util/Proc"/>
</dbReference>
<reference evidence="3 4" key="1">
    <citation type="submission" date="2021-05" db="EMBL/GenBank/DDBJ databases">
        <title>Aequorivita echinoideorum JCM 30378 genome.</title>
        <authorList>
            <person name="Zhang H."/>
            <person name="Li C."/>
        </authorList>
    </citation>
    <scope>NUCLEOTIDE SEQUENCE [LARGE SCALE GENOMIC DNA]</scope>
    <source>
        <strain evidence="3 4">JCM30378</strain>
    </source>
</reference>
<keyword evidence="4" id="KW-1185">Reference proteome</keyword>
<dbReference type="RefSeq" id="WP_214112983.1">
    <property type="nucleotide sequence ID" value="NZ_JAHCTB010000003.1"/>
</dbReference>
<gene>
    <name evidence="3" type="ORF">KIV10_07955</name>
</gene>
<dbReference type="InterPro" id="IPR027051">
    <property type="entry name" value="XdhC_Rossmann_dom"/>
</dbReference>
<dbReference type="Pfam" id="PF13478">
    <property type="entry name" value="XdhC_C"/>
    <property type="match status" value="1"/>
</dbReference>
<dbReference type="Pfam" id="PF02625">
    <property type="entry name" value="XdhC_CoxI"/>
    <property type="match status" value="1"/>
</dbReference>
<dbReference type="EMBL" id="JAHCTB010000003">
    <property type="protein sequence ID" value="MBT0608111.1"/>
    <property type="molecule type" value="Genomic_DNA"/>
</dbReference>
<protein>
    <submittedName>
        <fullName evidence="3">XdhC family protein</fullName>
    </submittedName>
</protein>
<name>A0ABS5S4H2_9FLAO</name>
<sequence length="339" mass="38265">MTHEFKKILDIAVINQNRGLKNVLATVVYLDGSSYRKPGVRMLIAEDGTMTGAVSGGCVEKEVLLQSKTVFKNEIPKVITYDGRYRLGCEGILYILLEPFKVEMLLYKRIKKLIENRKEFQLISSFAKQETSNSEFGTELYFEENKIGQFHQNKIEDHNHKKWSSFIETLPALSQIFIFGAEHDAVKLCAAAALLGWDVKIVASPKDPKTVENFTGATQIFHFNPQEDYGFTIDASTAIVLMNHNYARDLHFLLTLKNSNPFYIGILGSADRKEKLMGELMEVPDLDIDFLDRIYSPAGIDIGAVTPEEISVSILSEILAIKRRKEIPSLRDKTGKVHS</sequence>
<feature type="domain" description="XdhC- CoxI" evidence="1">
    <location>
        <begin position="18"/>
        <end position="82"/>
    </location>
</feature>
<organism evidence="3 4">
    <name type="scientific">Aequorivita echinoideorum</name>
    <dbReference type="NCBI Taxonomy" id="1549647"/>
    <lineage>
        <taxon>Bacteria</taxon>
        <taxon>Pseudomonadati</taxon>
        <taxon>Bacteroidota</taxon>
        <taxon>Flavobacteriia</taxon>
        <taxon>Flavobacteriales</taxon>
        <taxon>Flavobacteriaceae</taxon>
        <taxon>Aequorivita</taxon>
    </lineage>
</organism>
<feature type="domain" description="XdhC Rossmann" evidence="2">
    <location>
        <begin position="177"/>
        <end position="318"/>
    </location>
</feature>
<dbReference type="PANTHER" id="PTHR30388">
    <property type="entry name" value="ALDEHYDE OXIDOREDUCTASE MOLYBDENUM COFACTOR ASSEMBLY PROTEIN"/>
    <property type="match status" value="1"/>
</dbReference>
<evidence type="ECO:0000259" key="1">
    <source>
        <dbReference type="Pfam" id="PF02625"/>
    </source>
</evidence>
<accession>A0ABS5S4H2</accession>
<dbReference type="InterPro" id="IPR003777">
    <property type="entry name" value="XdhC_CoxI"/>
</dbReference>
<dbReference type="Gene3D" id="3.40.50.720">
    <property type="entry name" value="NAD(P)-binding Rossmann-like Domain"/>
    <property type="match status" value="1"/>
</dbReference>
<evidence type="ECO:0000259" key="2">
    <source>
        <dbReference type="Pfam" id="PF13478"/>
    </source>
</evidence>
<evidence type="ECO:0000313" key="4">
    <source>
        <dbReference type="Proteomes" id="UP001297092"/>
    </source>
</evidence>
<proteinExistence type="predicted"/>
<dbReference type="Proteomes" id="UP001297092">
    <property type="component" value="Unassembled WGS sequence"/>
</dbReference>
<comment type="caution">
    <text evidence="3">The sequence shown here is derived from an EMBL/GenBank/DDBJ whole genome shotgun (WGS) entry which is preliminary data.</text>
</comment>
<dbReference type="PANTHER" id="PTHR30388:SF6">
    <property type="entry name" value="XANTHINE DEHYDROGENASE SUBUNIT A-RELATED"/>
    <property type="match status" value="1"/>
</dbReference>